<dbReference type="EMBL" id="CP040442">
    <property type="protein sequence ID" value="QOW09426.1"/>
    <property type="molecule type" value="Genomic_DNA"/>
</dbReference>
<evidence type="ECO:0000313" key="2">
    <source>
        <dbReference type="EMBL" id="QOW09426.1"/>
    </source>
</evidence>
<dbReference type="SUPFAM" id="SSF52266">
    <property type="entry name" value="SGNH hydrolase"/>
    <property type="match status" value="1"/>
</dbReference>
<dbReference type="CDD" id="cd01836">
    <property type="entry name" value="FeeA_FeeB_like"/>
    <property type="match status" value="1"/>
</dbReference>
<keyword evidence="2" id="KW-0378">Hydrolase</keyword>
<reference evidence="2 3" key="1">
    <citation type="submission" date="2019-05" db="EMBL/GenBank/DDBJ databases">
        <title>Chryseobacterium sp. isolated from King George Island, maritime Antarctica.</title>
        <authorList>
            <person name="Peng X."/>
        </authorList>
    </citation>
    <scope>NUCLEOTIDE SEQUENCE [LARGE SCALE GENOMIC DNA]</scope>
    <source>
        <strain evidence="2 3">7-3A</strain>
    </source>
</reference>
<feature type="domain" description="SGNH hydrolase-type esterase" evidence="1">
    <location>
        <begin position="55"/>
        <end position="239"/>
    </location>
</feature>
<protein>
    <submittedName>
        <fullName evidence="2">SGNH/GDSL hydrolase family protein</fullName>
    </submittedName>
</protein>
<accession>A0A7M2Y5R3</accession>
<dbReference type="Gene3D" id="3.40.50.1110">
    <property type="entry name" value="SGNH hydrolase"/>
    <property type="match status" value="1"/>
</dbReference>
<dbReference type="Pfam" id="PF13472">
    <property type="entry name" value="Lipase_GDSL_2"/>
    <property type="match status" value="1"/>
</dbReference>
<sequence length="259" mass="29946">MKTKYFFHLLKAIPLLPIIYFQGKKIKRDIPLLPEAKDPEGFVNINVDKKLKVLFIGESSFAGVGVEFHKNGFAGHFSNKLSALFHFNIDWKVYAKTGYSVEKIHQKILPQINETACDLLVIGIGGNDSFELTQPKNWNKNIQFLIDDLQYKFPKTPILFAHLPTIESFPAFTKQLRFVLVNHKDLLAEHLRNLVLKNKNIYYPPEKINIQEWTGKLKENQTVVDFFSDGIHPSELCYELWARDCVQYLSTSNINFLKS</sequence>
<organism evidence="2 3">
    <name type="scientific">Kaistella flava</name>
    <name type="common">ex Peng et al. 2021</name>
    <dbReference type="NCBI Taxonomy" id="2038776"/>
    <lineage>
        <taxon>Bacteria</taxon>
        <taxon>Pseudomonadati</taxon>
        <taxon>Bacteroidota</taxon>
        <taxon>Flavobacteriia</taxon>
        <taxon>Flavobacteriales</taxon>
        <taxon>Weeksellaceae</taxon>
        <taxon>Chryseobacterium group</taxon>
        <taxon>Kaistella</taxon>
    </lineage>
</organism>
<evidence type="ECO:0000313" key="3">
    <source>
        <dbReference type="Proteomes" id="UP000594195"/>
    </source>
</evidence>
<dbReference type="InterPro" id="IPR013830">
    <property type="entry name" value="SGNH_hydro"/>
</dbReference>
<keyword evidence="3" id="KW-1185">Reference proteome</keyword>
<dbReference type="RefSeq" id="WP_193812640.1">
    <property type="nucleotide sequence ID" value="NZ_CP040442.1"/>
</dbReference>
<dbReference type="Proteomes" id="UP000594195">
    <property type="component" value="Chromosome"/>
</dbReference>
<dbReference type="InterPro" id="IPR036514">
    <property type="entry name" value="SGNH_hydro_sf"/>
</dbReference>
<evidence type="ECO:0000259" key="1">
    <source>
        <dbReference type="Pfam" id="PF13472"/>
    </source>
</evidence>
<dbReference type="KEGG" id="kfa:Q73A0000_03140"/>
<gene>
    <name evidence="2" type="ORF">Q73A0000_03140</name>
</gene>
<dbReference type="AlphaFoldDB" id="A0A7M2Y5R3"/>
<dbReference type="GO" id="GO:0016788">
    <property type="term" value="F:hydrolase activity, acting on ester bonds"/>
    <property type="evidence" value="ECO:0007669"/>
    <property type="project" value="UniProtKB-ARBA"/>
</dbReference>
<proteinExistence type="predicted"/>
<name>A0A7M2Y5R3_9FLAO</name>